<dbReference type="eggNOG" id="ENOG5033SSM">
    <property type="taxonomic scope" value="Bacteria"/>
</dbReference>
<accession>B4D8V3</accession>
<comment type="caution">
    <text evidence="2">The sequence shown here is derived from an EMBL/GenBank/DDBJ whole genome shotgun (WGS) entry which is preliminary data.</text>
</comment>
<evidence type="ECO:0000256" key="1">
    <source>
        <dbReference type="SAM" id="SignalP"/>
    </source>
</evidence>
<evidence type="ECO:0008006" key="4">
    <source>
        <dbReference type="Google" id="ProtNLM"/>
    </source>
</evidence>
<dbReference type="Gene3D" id="2.30.30.700">
    <property type="entry name" value="SLA1 homology domain 1"/>
    <property type="match status" value="1"/>
</dbReference>
<dbReference type="AlphaFoldDB" id="B4D8V3"/>
<dbReference type="Proteomes" id="UP000005824">
    <property type="component" value="Unassembled WGS sequence"/>
</dbReference>
<sequence length="433" mass="49404">MQRVLFPSLALLCAASLAVAQLPTIDPPRNWKTAEGAPFQASLMSFDGTTAIFRMQNGSRAQAPATKLSADDQKYLQDWQKKQPINTTMPNEVGVETAQVKAEVVSEDPVAEKFVYRTQHFEFESQGKFNQVLLRDVARNFEATYELLKALPWHIDPKPESGDLFHAKLLKDKDAYFAAGGMRNSGGMYSSRQQLFLVPFESIGVKLVGKAYAKDENFETHTMVHELTHQMMHFWLDYLPQWVVEGTAEYTGTLPLHTGQFRVSAAKNGLRDYLAFLKNKTMNGVPEPYPLEQLFPITNEQWNKVLEDDPRASHRLYFTSFLLVYYFMHLDGKGDGQLFARYFREVGEVRKSVEDYYKAMEDFKKQPGVKVNPDGSFTYRSDMVLPKPPDVIKSPEARAEFQKKTLQILLDGRSEADLMKQIRTGYSHLGIRL</sequence>
<keyword evidence="1" id="KW-0732">Signal</keyword>
<feature type="signal peptide" evidence="1">
    <location>
        <begin position="1"/>
        <end position="20"/>
    </location>
</feature>
<proteinExistence type="predicted"/>
<keyword evidence="3" id="KW-1185">Reference proteome</keyword>
<evidence type="ECO:0000313" key="3">
    <source>
        <dbReference type="Proteomes" id="UP000005824"/>
    </source>
</evidence>
<evidence type="ECO:0000313" key="2">
    <source>
        <dbReference type="EMBL" id="EDY17161.1"/>
    </source>
</evidence>
<dbReference type="RefSeq" id="WP_006982664.1">
    <property type="nucleotide sequence ID" value="NZ_ABVL01000023.1"/>
</dbReference>
<name>B4D8V3_9BACT</name>
<protein>
    <recommendedName>
        <fullName evidence="4">DUF1570 domain-containing protein</fullName>
    </recommendedName>
</protein>
<dbReference type="InParanoid" id="B4D8V3"/>
<dbReference type="EMBL" id="ABVL01000023">
    <property type="protein sequence ID" value="EDY17161.1"/>
    <property type="molecule type" value="Genomic_DNA"/>
</dbReference>
<reference evidence="2 3" key="1">
    <citation type="journal article" date="2011" name="J. Bacteriol.">
        <title>Genome sequence of Chthoniobacter flavus Ellin428, an aerobic heterotrophic soil bacterium.</title>
        <authorList>
            <person name="Kant R."/>
            <person name="van Passel M.W."/>
            <person name="Palva A."/>
            <person name="Lucas S."/>
            <person name="Lapidus A."/>
            <person name="Glavina Del Rio T."/>
            <person name="Dalin E."/>
            <person name="Tice H."/>
            <person name="Bruce D."/>
            <person name="Goodwin L."/>
            <person name="Pitluck S."/>
            <person name="Larimer F.W."/>
            <person name="Land M.L."/>
            <person name="Hauser L."/>
            <person name="Sangwan P."/>
            <person name="de Vos W.M."/>
            <person name="Janssen P.H."/>
            <person name="Smidt H."/>
        </authorList>
    </citation>
    <scope>NUCLEOTIDE SEQUENCE [LARGE SCALE GENOMIC DNA]</scope>
    <source>
        <strain evidence="2 3">Ellin428</strain>
    </source>
</reference>
<feature type="chain" id="PRO_5002802996" description="DUF1570 domain-containing protein" evidence="1">
    <location>
        <begin position="21"/>
        <end position="433"/>
    </location>
</feature>
<organism evidence="2 3">
    <name type="scientific">Chthoniobacter flavus Ellin428</name>
    <dbReference type="NCBI Taxonomy" id="497964"/>
    <lineage>
        <taxon>Bacteria</taxon>
        <taxon>Pseudomonadati</taxon>
        <taxon>Verrucomicrobiota</taxon>
        <taxon>Spartobacteria</taxon>
        <taxon>Chthoniobacterales</taxon>
        <taxon>Chthoniobacteraceae</taxon>
        <taxon>Chthoniobacter</taxon>
    </lineage>
</organism>
<dbReference type="STRING" id="497964.CfE428DRAFT_5343"/>
<gene>
    <name evidence="2" type="ORF">CfE428DRAFT_5343</name>
</gene>